<feature type="signal peptide" evidence="2">
    <location>
        <begin position="1"/>
        <end position="23"/>
    </location>
</feature>
<feature type="region of interest" description="Disordered" evidence="1">
    <location>
        <begin position="188"/>
        <end position="262"/>
    </location>
</feature>
<dbReference type="PANTHER" id="PTHR48172:SF2">
    <property type="entry name" value="VACUOLAR PROTEIN SORTING PROTEIN 62"/>
    <property type="match status" value="1"/>
</dbReference>
<dbReference type="Pfam" id="PF06101">
    <property type="entry name" value="Vps62"/>
    <property type="match status" value="1"/>
</dbReference>
<reference evidence="3" key="1">
    <citation type="submission" date="2015-01" db="EMBL/GenBank/DDBJ databases">
        <authorList>
            <person name="Durling Mikael"/>
        </authorList>
    </citation>
    <scope>NUCLEOTIDE SEQUENCE</scope>
</reference>
<protein>
    <recommendedName>
        <fullName evidence="4">Vacuolar protein sorting-associated protein 62</fullName>
    </recommendedName>
</protein>
<dbReference type="PANTHER" id="PTHR48172">
    <property type="match status" value="1"/>
</dbReference>
<feature type="compositionally biased region" description="Basic and acidic residues" evidence="1">
    <location>
        <begin position="225"/>
        <end position="255"/>
    </location>
</feature>
<gene>
    <name evidence="3" type="ORF">BN869_000004014_1</name>
</gene>
<organism evidence="3">
    <name type="scientific">Bionectria ochroleuca</name>
    <name type="common">Gliocladium roseum</name>
    <dbReference type="NCBI Taxonomy" id="29856"/>
    <lineage>
        <taxon>Eukaryota</taxon>
        <taxon>Fungi</taxon>
        <taxon>Dikarya</taxon>
        <taxon>Ascomycota</taxon>
        <taxon>Pezizomycotina</taxon>
        <taxon>Sordariomycetes</taxon>
        <taxon>Hypocreomycetidae</taxon>
        <taxon>Hypocreales</taxon>
        <taxon>Bionectriaceae</taxon>
        <taxon>Clonostachys</taxon>
    </lineage>
</organism>
<accession>A0A0B7JSD6</accession>
<proteinExistence type="predicted"/>
<keyword evidence="2" id="KW-0732">Signal</keyword>
<evidence type="ECO:0000313" key="3">
    <source>
        <dbReference type="EMBL" id="CEO47958.1"/>
    </source>
</evidence>
<feature type="chain" id="PRO_5002134109" description="Vacuolar protein sorting-associated protein 62" evidence="2">
    <location>
        <begin position="24"/>
        <end position="516"/>
    </location>
</feature>
<evidence type="ECO:0000256" key="2">
    <source>
        <dbReference type="SAM" id="SignalP"/>
    </source>
</evidence>
<sequence length="516" mass="60208">MYWVRRSAILLVVLLCLSFIAWSVPRILDPTSKDAEKRAKDQRWVASSPYFLDRQLCRWISLCGIHHIRKDPASHGYDWEDDLDDDEYDDDLSGELRRVRAWDEDVAAPSGKRDVLQRRRVLKEVPDYVYRYAPLVHLYSGEEFWPSDIREHLEHMTVYRDSTVHNSTEWSLHNLGQLNKLNGMVTMHSNDDVESRPPWLHSHNNIPQPFEDDPDAGGSPPARRPYKEDLSNREHSTWYDTNKEHPVHRLSDPRKYGSSFDRSRRNRYLTKNPLEERGHKPDSDGYSRAPAVLVLVDKGEGVVDAFWFFFYSYNLGQTVFGMRFGNHVGDWEHFMIRFQDGKPRGVFLSEHEAGQSYVWDALEKSSTGRPIIYSAVGSHAMYPQAGDHPYVLPFKLLKDVTDKGPLWDPGLNNYAYHYDYTLEKEVEESSSTRRRPSLVAAANNPQAPTSWFHYTGRWGDEVYALSDLRQWRLFGQYHYTTGPTGPKFKSLDRKQLCKKDKCLVGYELDPKRSWRD</sequence>
<dbReference type="AlphaFoldDB" id="A0A0B7JSD6"/>
<name>A0A0B7JSD6_BIOOC</name>
<evidence type="ECO:0008006" key="4">
    <source>
        <dbReference type="Google" id="ProtNLM"/>
    </source>
</evidence>
<dbReference type="EMBL" id="CDPU01000009">
    <property type="protein sequence ID" value="CEO47958.1"/>
    <property type="molecule type" value="Genomic_DNA"/>
</dbReference>
<evidence type="ECO:0000256" key="1">
    <source>
        <dbReference type="SAM" id="MobiDB-lite"/>
    </source>
</evidence>
<dbReference type="InterPro" id="IPR009291">
    <property type="entry name" value="Vps62"/>
</dbReference>